<evidence type="ECO:0000313" key="3">
    <source>
        <dbReference type="Proteomes" id="UP000034617"/>
    </source>
</evidence>
<name>A0A0G1GHY4_9BACT</name>
<organism evidence="2 3">
    <name type="scientific">Candidatus Gottesmanbacteria bacterium GW2011_GWB1_44_11c</name>
    <dbReference type="NCBI Taxonomy" id="1618447"/>
    <lineage>
        <taxon>Bacteria</taxon>
        <taxon>Candidatus Gottesmaniibacteriota</taxon>
    </lineage>
</organism>
<gene>
    <name evidence="2" type="ORF">UW22_C0071G0007</name>
</gene>
<dbReference type="EMBL" id="LCHM01000071">
    <property type="protein sequence ID" value="KKT34561.1"/>
    <property type="molecule type" value="Genomic_DNA"/>
</dbReference>
<dbReference type="AlphaFoldDB" id="A0A0G1GHY4"/>
<evidence type="ECO:0000256" key="1">
    <source>
        <dbReference type="SAM" id="Phobius"/>
    </source>
</evidence>
<dbReference type="Proteomes" id="UP000034617">
    <property type="component" value="Unassembled WGS sequence"/>
</dbReference>
<sequence>MDDRTKTVAASGIIIGFFLIIIIIGIMLTGKKVLSPVPEEGAIKIIFLTPTPISLVTPSATITVTPTSKTR</sequence>
<proteinExistence type="predicted"/>
<protein>
    <submittedName>
        <fullName evidence="2">Uncharacterized protein</fullName>
    </submittedName>
</protein>
<reference evidence="2 3" key="1">
    <citation type="journal article" date="2015" name="Nature">
        <title>rRNA introns, odd ribosomes, and small enigmatic genomes across a large radiation of phyla.</title>
        <authorList>
            <person name="Brown C.T."/>
            <person name="Hug L.A."/>
            <person name="Thomas B.C."/>
            <person name="Sharon I."/>
            <person name="Castelle C.J."/>
            <person name="Singh A."/>
            <person name="Wilkins M.J."/>
            <person name="Williams K.H."/>
            <person name="Banfield J.F."/>
        </authorList>
    </citation>
    <scope>NUCLEOTIDE SEQUENCE [LARGE SCALE GENOMIC DNA]</scope>
</reference>
<keyword evidence="1" id="KW-1133">Transmembrane helix</keyword>
<accession>A0A0G1GHY4</accession>
<feature type="transmembrane region" description="Helical" evidence="1">
    <location>
        <begin position="7"/>
        <end position="28"/>
    </location>
</feature>
<comment type="caution">
    <text evidence="2">The sequence shown here is derived from an EMBL/GenBank/DDBJ whole genome shotgun (WGS) entry which is preliminary data.</text>
</comment>
<keyword evidence="1" id="KW-0812">Transmembrane</keyword>
<evidence type="ECO:0000313" key="2">
    <source>
        <dbReference type="EMBL" id="KKT34561.1"/>
    </source>
</evidence>
<keyword evidence="1" id="KW-0472">Membrane</keyword>